<name>A0ACC0DSK7_9BASI</name>
<organism evidence="1 2">
    <name type="scientific">Puccinia striiformis f. sp. tritici</name>
    <dbReference type="NCBI Taxonomy" id="168172"/>
    <lineage>
        <taxon>Eukaryota</taxon>
        <taxon>Fungi</taxon>
        <taxon>Dikarya</taxon>
        <taxon>Basidiomycota</taxon>
        <taxon>Pucciniomycotina</taxon>
        <taxon>Pucciniomycetes</taxon>
        <taxon>Pucciniales</taxon>
        <taxon>Pucciniaceae</taxon>
        <taxon>Puccinia</taxon>
    </lineage>
</organism>
<keyword evidence="2" id="KW-1185">Reference proteome</keyword>
<accession>A0ACC0DSK7</accession>
<proteinExistence type="predicted"/>
<protein>
    <submittedName>
        <fullName evidence="1">Uncharacterized protein</fullName>
    </submittedName>
</protein>
<gene>
    <name evidence="1" type="ORF">MJO28_015377</name>
</gene>
<reference evidence="1 2" key="3">
    <citation type="journal article" date="2022" name="Microbiol. Spectr.">
        <title>Folding features and dynamics of 3D genome architecture in plant fungal pathogens.</title>
        <authorList>
            <person name="Xia C."/>
        </authorList>
    </citation>
    <scope>NUCLEOTIDE SEQUENCE [LARGE SCALE GENOMIC DNA]</scope>
    <source>
        <strain evidence="1 2">93-210</strain>
    </source>
</reference>
<evidence type="ECO:0000313" key="2">
    <source>
        <dbReference type="Proteomes" id="UP001060170"/>
    </source>
</evidence>
<reference evidence="2" key="1">
    <citation type="journal article" date="2018" name="BMC Genomics">
        <title>Genomic insights into host adaptation between the wheat stripe rust pathogen (Puccinia striiformis f. sp. tritici) and the barley stripe rust pathogen (Puccinia striiformis f. sp. hordei).</title>
        <authorList>
            <person name="Xia C."/>
            <person name="Wang M."/>
            <person name="Yin C."/>
            <person name="Cornejo O.E."/>
            <person name="Hulbert S.H."/>
            <person name="Chen X."/>
        </authorList>
    </citation>
    <scope>NUCLEOTIDE SEQUENCE [LARGE SCALE GENOMIC DNA]</scope>
    <source>
        <strain evidence="2">93-210</strain>
    </source>
</reference>
<sequence length="83" mass="9751">MNLRDQDKTRQGDLLMADVSVHLKVCFLFFYFEQTSSHCLFQSPMSDCYPSVTRLLLHLGNRQTVFYVDKEGLRRQFETGRAN</sequence>
<dbReference type="EMBL" id="CM045880">
    <property type="protein sequence ID" value="KAI7938457.1"/>
    <property type="molecule type" value="Genomic_DNA"/>
</dbReference>
<comment type="caution">
    <text evidence="1">The sequence shown here is derived from an EMBL/GenBank/DDBJ whole genome shotgun (WGS) entry which is preliminary data.</text>
</comment>
<dbReference type="Proteomes" id="UP001060170">
    <property type="component" value="Chromosome 16"/>
</dbReference>
<reference evidence="2" key="2">
    <citation type="journal article" date="2018" name="Mol. Plant Microbe Interact.">
        <title>Genome sequence resources for the wheat stripe rust pathogen (Puccinia striiformis f. sp. tritici) and the barley stripe rust pathogen (Puccinia striiformis f. sp. hordei).</title>
        <authorList>
            <person name="Xia C."/>
            <person name="Wang M."/>
            <person name="Yin C."/>
            <person name="Cornejo O.E."/>
            <person name="Hulbert S.H."/>
            <person name="Chen X."/>
        </authorList>
    </citation>
    <scope>NUCLEOTIDE SEQUENCE [LARGE SCALE GENOMIC DNA]</scope>
    <source>
        <strain evidence="2">93-210</strain>
    </source>
</reference>
<evidence type="ECO:0000313" key="1">
    <source>
        <dbReference type="EMBL" id="KAI7938457.1"/>
    </source>
</evidence>